<dbReference type="PROSITE" id="PS51898">
    <property type="entry name" value="TYR_RECOMBINASE"/>
    <property type="match status" value="1"/>
</dbReference>
<dbReference type="InterPro" id="IPR052925">
    <property type="entry name" value="Phage_Integrase-like_Recomb"/>
</dbReference>
<evidence type="ECO:0000256" key="1">
    <source>
        <dbReference type="ARBA" id="ARBA00022908"/>
    </source>
</evidence>
<evidence type="ECO:0000256" key="4">
    <source>
        <dbReference type="PROSITE-ProRule" id="PRU01248"/>
    </source>
</evidence>
<dbReference type="GO" id="GO:0006310">
    <property type="term" value="P:DNA recombination"/>
    <property type="evidence" value="ECO:0007669"/>
    <property type="project" value="UniProtKB-KW"/>
</dbReference>
<dbReference type="InterPro" id="IPR010998">
    <property type="entry name" value="Integrase_recombinase_N"/>
</dbReference>
<evidence type="ECO:0000256" key="2">
    <source>
        <dbReference type="ARBA" id="ARBA00023125"/>
    </source>
</evidence>
<gene>
    <name evidence="7" type="ORF">XH94_32505</name>
</gene>
<dbReference type="EMBL" id="LBJM01000089">
    <property type="protein sequence ID" value="RXH31988.1"/>
    <property type="molecule type" value="Genomic_DNA"/>
</dbReference>
<dbReference type="Gene3D" id="1.10.150.130">
    <property type="match status" value="1"/>
</dbReference>
<dbReference type="InterPro" id="IPR002104">
    <property type="entry name" value="Integrase_catalytic"/>
</dbReference>
<dbReference type="RefSeq" id="WP_128947121.1">
    <property type="nucleotide sequence ID" value="NZ_LBJM01000089.1"/>
</dbReference>
<keyword evidence="2 4" id="KW-0238">DNA-binding</keyword>
<evidence type="ECO:0000259" key="6">
    <source>
        <dbReference type="PROSITE" id="PS51900"/>
    </source>
</evidence>
<dbReference type="GO" id="GO:0015074">
    <property type="term" value="P:DNA integration"/>
    <property type="evidence" value="ECO:0007669"/>
    <property type="project" value="UniProtKB-KW"/>
</dbReference>
<dbReference type="InterPro" id="IPR013762">
    <property type="entry name" value="Integrase-like_cat_sf"/>
</dbReference>
<name>A0A4Q0S751_9BRAD</name>
<dbReference type="SUPFAM" id="SSF56349">
    <property type="entry name" value="DNA breaking-rejoining enzymes"/>
    <property type="match status" value="1"/>
</dbReference>
<evidence type="ECO:0000313" key="7">
    <source>
        <dbReference type="EMBL" id="RXH31988.1"/>
    </source>
</evidence>
<dbReference type="Proteomes" id="UP000290565">
    <property type="component" value="Unassembled WGS sequence"/>
</dbReference>
<accession>A0A4Q0S751</accession>
<reference evidence="7 8" key="1">
    <citation type="submission" date="2015-04" db="EMBL/GenBank/DDBJ databases">
        <title>Comparative genomics of rhizobia nodulating Arachis hypogaea in China.</title>
        <authorList>
            <person name="Li Y."/>
        </authorList>
    </citation>
    <scope>NUCLEOTIDE SEQUENCE [LARGE SCALE GENOMIC DNA]</scope>
    <source>
        <strain evidence="7 8">CCBAU 51787</strain>
    </source>
</reference>
<evidence type="ECO:0000259" key="5">
    <source>
        <dbReference type="PROSITE" id="PS51898"/>
    </source>
</evidence>
<dbReference type="PANTHER" id="PTHR34605:SF3">
    <property type="entry name" value="P CELL-TYPE AGGLUTINATION PROTEIN MAP4-LIKE-RELATED"/>
    <property type="match status" value="1"/>
</dbReference>
<feature type="domain" description="Tyr recombinase" evidence="5">
    <location>
        <begin position="123"/>
        <end position="339"/>
    </location>
</feature>
<keyword evidence="3" id="KW-0233">DNA recombination</keyword>
<dbReference type="InterPro" id="IPR011010">
    <property type="entry name" value="DNA_brk_join_enz"/>
</dbReference>
<evidence type="ECO:0000256" key="3">
    <source>
        <dbReference type="ARBA" id="ARBA00023172"/>
    </source>
</evidence>
<dbReference type="AlphaFoldDB" id="A0A4Q0S751"/>
<comment type="caution">
    <text evidence="7">The sequence shown here is derived from an EMBL/GenBank/DDBJ whole genome shotgun (WGS) entry which is preliminary data.</text>
</comment>
<dbReference type="CDD" id="cd00799">
    <property type="entry name" value="INT_Cre_C"/>
    <property type="match status" value="1"/>
</dbReference>
<dbReference type="SUPFAM" id="SSF47823">
    <property type="entry name" value="lambda integrase-like, N-terminal domain"/>
    <property type="match status" value="1"/>
</dbReference>
<dbReference type="PROSITE" id="PS51900">
    <property type="entry name" value="CB"/>
    <property type="match status" value="1"/>
</dbReference>
<dbReference type="GO" id="GO:0003677">
    <property type="term" value="F:DNA binding"/>
    <property type="evidence" value="ECO:0007669"/>
    <property type="project" value="UniProtKB-UniRule"/>
</dbReference>
<protein>
    <recommendedName>
        <fullName evidence="9">Integrase</fullName>
    </recommendedName>
</protein>
<evidence type="ECO:0000313" key="8">
    <source>
        <dbReference type="Proteomes" id="UP000290565"/>
    </source>
</evidence>
<keyword evidence="1" id="KW-0229">DNA integration</keyword>
<evidence type="ECO:0008006" key="9">
    <source>
        <dbReference type="Google" id="ProtNLM"/>
    </source>
</evidence>
<proteinExistence type="predicted"/>
<dbReference type="InterPro" id="IPR044068">
    <property type="entry name" value="CB"/>
</dbReference>
<dbReference type="PANTHER" id="PTHR34605">
    <property type="entry name" value="PHAGE_INTEGRASE DOMAIN-CONTAINING PROTEIN"/>
    <property type="match status" value="1"/>
</dbReference>
<dbReference type="Gene3D" id="1.10.443.10">
    <property type="entry name" value="Intergrase catalytic core"/>
    <property type="match status" value="1"/>
</dbReference>
<feature type="domain" description="Core-binding (CB)" evidence="6">
    <location>
        <begin position="14"/>
        <end position="97"/>
    </location>
</feature>
<organism evidence="7 8">
    <name type="scientific">Bradyrhizobium zhanjiangense</name>
    <dbReference type="NCBI Taxonomy" id="1325107"/>
    <lineage>
        <taxon>Bacteria</taxon>
        <taxon>Pseudomonadati</taxon>
        <taxon>Pseudomonadota</taxon>
        <taxon>Alphaproteobacteria</taxon>
        <taxon>Hyphomicrobiales</taxon>
        <taxon>Nitrobacteraceae</taxon>
        <taxon>Bradyrhizobium</taxon>
    </lineage>
</organism>
<sequence>MTTELIVQSTSLPTVMEELRERAGEYVKNAHSKNTQRAYKTDWEHFEAWCLAHDRTSLPADLFETIVPYLTAHAGNLKVSTLLRRLTAIRVIHRARGSKLDTSDERFRLFWQGLRNEHRMRPAKKAPLMSPDLRRTIQALPMTLQGHRDRALLLIGFAAGLRRSELAGLWAAQDPQAPGWIEETPDGLVVQLATSKTNQDGEEEEAIGVPFGRDETVCPVRAYRAWLAMSAITAGPIFRPISRHGKMGQRAITGAGVALVVKRVVGKTALAEGLTLDKALALAGTFSGHSLRSGLATSAAKNGAPGHAIQRQLRHKSFTTTLEYIRIGSLFEGNAAAFALV</sequence>